<dbReference type="EMBL" id="JAUEPR010000087">
    <property type="protein sequence ID" value="KAK0465846.1"/>
    <property type="molecule type" value="Genomic_DNA"/>
</dbReference>
<protein>
    <submittedName>
        <fullName evidence="1">Uncharacterized protein</fullName>
    </submittedName>
</protein>
<organism evidence="1 2">
    <name type="scientific">Armillaria novae-zelandiae</name>
    <dbReference type="NCBI Taxonomy" id="153914"/>
    <lineage>
        <taxon>Eukaryota</taxon>
        <taxon>Fungi</taxon>
        <taxon>Dikarya</taxon>
        <taxon>Basidiomycota</taxon>
        <taxon>Agaricomycotina</taxon>
        <taxon>Agaricomycetes</taxon>
        <taxon>Agaricomycetidae</taxon>
        <taxon>Agaricales</taxon>
        <taxon>Marasmiineae</taxon>
        <taxon>Physalacriaceae</taxon>
        <taxon>Armillaria</taxon>
    </lineage>
</organism>
<keyword evidence="2" id="KW-1185">Reference proteome</keyword>
<comment type="caution">
    <text evidence="1">The sequence shown here is derived from an EMBL/GenBank/DDBJ whole genome shotgun (WGS) entry which is preliminary data.</text>
</comment>
<sequence>MDTPEGDNSKICNEITKIGEFIDVVDKHKVTILNMAGIGQELVEAHEYQDCIEEVQKWLEDILCGIMEGIDVLLDKLPSRVFITIARPSYLGSWQPDYDTELQLVGACPKPGLLLKF</sequence>
<name>A0AA39NHP9_9AGAR</name>
<dbReference type="Proteomes" id="UP001175227">
    <property type="component" value="Unassembled WGS sequence"/>
</dbReference>
<dbReference type="AlphaFoldDB" id="A0AA39NHP9"/>
<reference evidence="1" key="1">
    <citation type="submission" date="2023-06" db="EMBL/GenBank/DDBJ databases">
        <authorList>
            <consortium name="Lawrence Berkeley National Laboratory"/>
            <person name="Ahrendt S."/>
            <person name="Sahu N."/>
            <person name="Indic B."/>
            <person name="Wong-Bajracharya J."/>
            <person name="Merenyi Z."/>
            <person name="Ke H.-M."/>
            <person name="Monk M."/>
            <person name="Kocsube S."/>
            <person name="Drula E."/>
            <person name="Lipzen A."/>
            <person name="Balint B."/>
            <person name="Henrissat B."/>
            <person name="Andreopoulos B."/>
            <person name="Martin F.M."/>
            <person name="Harder C.B."/>
            <person name="Rigling D."/>
            <person name="Ford K.L."/>
            <person name="Foster G.D."/>
            <person name="Pangilinan J."/>
            <person name="Papanicolaou A."/>
            <person name="Barry K."/>
            <person name="LaButti K."/>
            <person name="Viragh M."/>
            <person name="Koriabine M."/>
            <person name="Yan M."/>
            <person name="Riley R."/>
            <person name="Champramary S."/>
            <person name="Plett K.L."/>
            <person name="Tsai I.J."/>
            <person name="Slot J."/>
            <person name="Sipos G."/>
            <person name="Plett J."/>
            <person name="Nagy L.G."/>
            <person name="Grigoriev I.V."/>
        </authorList>
    </citation>
    <scope>NUCLEOTIDE SEQUENCE</scope>
    <source>
        <strain evidence="1">ICMP 16352</strain>
    </source>
</reference>
<accession>A0AA39NHP9</accession>
<evidence type="ECO:0000313" key="1">
    <source>
        <dbReference type="EMBL" id="KAK0465846.1"/>
    </source>
</evidence>
<evidence type="ECO:0000313" key="2">
    <source>
        <dbReference type="Proteomes" id="UP001175227"/>
    </source>
</evidence>
<proteinExistence type="predicted"/>
<gene>
    <name evidence="1" type="ORF">IW261DRAFT_1574689</name>
</gene>